<accession>A0ACA9PGS9</accession>
<protein>
    <submittedName>
        <fullName evidence="1">5614_t:CDS:1</fullName>
    </submittedName>
</protein>
<name>A0ACA9PGS9_9GLOM</name>
<dbReference type="EMBL" id="CAJVPM010041942">
    <property type="protein sequence ID" value="CAG8707734.1"/>
    <property type="molecule type" value="Genomic_DNA"/>
</dbReference>
<feature type="non-terminal residue" evidence="1">
    <location>
        <position position="1"/>
    </location>
</feature>
<sequence>KALYKTLEKESRTVSALVNSCKGIIYINNPPLSNDERRRRIDEEDRRDSRKLLLNYLSACQGNYKMECWDTICVRIIDLMNAKEKWGKDMYKDLLIKNELKVIKDEIIEEVKSQLERRPDREVEFAARIEIDQRVYNMNGSAFEMLKPDSNEQGPNDS</sequence>
<evidence type="ECO:0000313" key="1">
    <source>
        <dbReference type="EMBL" id="CAG8707734.1"/>
    </source>
</evidence>
<organism evidence="1 2">
    <name type="scientific">Scutellospora calospora</name>
    <dbReference type="NCBI Taxonomy" id="85575"/>
    <lineage>
        <taxon>Eukaryota</taxon>
        <taxon>Fungi</taxon>
        <taxon>Fungi incertae sedis</taxon>
        <taxon>Mucoromycota</taxon>
        <taxon>Glomeromycotina</taxon>
        <taxon>Glomeromycetes</taxon>
        <taxon>Diversisporales</taxon>
        <taxon>Gigasporaceae</taxon>
        <taxon>Scutellospora</taxon>
    </lineage>
</organism>
<dbReference type="Proteomes" id="UP000789860">
    <property type="component" value="Unassembled WGS sequence"/>
</dbReference>
<feature type="non-terminal residue" evidence="1">
    <location>
        <position position="158"/>
    </location>
</feature>
<reference evidence="1" key="1">
    <citation type="submission" date="2021-06" db="EMBL/GenBank/DDBJ databases">
        <authorList>
            <person name="Kallberg Y."/>
            <person name="Tangrot J."/>
            <person name="Rosling A."/>
        </authorList>
    </citation>
    <scope>NUCLEOTIDE SEQUENCE</scope>
    <source>
        <strain evidence="1">AU212A</strain>
    </source>
</reference>
<proteinExistence type="predicted"/>
<comment type="caution">
    <text evidence="1">The sequence shown here is derived from an EMBL/GenBank/DDBJ whole genome shotgun (WGS) entry which is preliminary data.</text>
</comment>
<gene>
    <name evidence="1" type="ORF">SCALOS_LOCUS10747</name>
</gene>
<evidence type="ECO:0000313" key="2">
    <source>
        <dbReference type="Proteomes" id="UP000789860"/>
    </source>
</evidence>
<keyword evidence="2" id="KW-1185">Reference proteome</keyword>